<evidence type="ECO:0000256" key="8">
    <source>
        <dbReference type="ARBA" id="ARBA00023136"/>
    </source>
</evidence>
<dbReference type="EMBL" id="KE525370">
    <property type="protein sequence ID" value="KFB52331.1"/>
    <property type="molecule type" value="Genomic_DNA"/>
</dbReference>
<evidence type="ECO:0000256" key="4">
    <source>
        <dbReference type="ARBA" id="ARBA00022692"/>
    </source>
</evidence>
<name>A0A084WQ37_ANOSI</name>
<evidence type="ECO:0000256" key="12">
    <source>
        <dbReference type="SAM" id="Phobius"/>
    </source>
</evidence>
<protein>
    <recommendedName>
        <fullName evidence="14">Methuselah N-terminal domain-containing protein</fullName>
    </recommendedName>
</protein>
<evidence type="ECO:0000256" key="3">
    <source>
        <dbReference type="ARBA" id="ARBA00022475"/>
    </source>
</evidence>
<dbReference type="GO" id="GO:0004930">
    <property type="term" value="F:G protein-coupled receptor activity"/>
    <property type="evidence" value="ECO:0007669"/>
    <property type="project" value="UniProtKB-KW"/>
</dbReference>
<keyword evidence="10" id="KW-0807">Transducer</keyword>
<evidence type="ECO:0000313" key="16">
    <source>
        <dbReference type="EnsemblMetazoa" id="ASIC020531-PA"/>
    </source>
</evidence>
<dbReference type="PANTHER" id="PTHR46953:SF3">
    <property type="entry name" value="G-PROTEIN COUPLED RECEPTOR MTH-LIKE 14-RELATED"/>
    <property type="match status" value="1"/>
</dbReference>
<keyword evidence="9" id="KW-0675">Receptor</keyword>
<dbReference type="InterPro" id="IPR052808">
    <property type="entry name" value="GPCR_Mth-like"/>
</dbReference>
<keyword evidence="7" id="KW-0297">G-protein coupled receptor</keyword>
<evidence type="ECO:0000256" key="13">
    <source>
        <dbReference type="SAM" id="SignalP"/>
    </source>
</evidence>
<dbReference type="STRING" id="74873.A0A084WQ37"/>
<accession>A0A084WQ37</accession>
<evidence type="ECO:0000256" key="1">
    <source>
        <dbReference type="ARBA" id="ARBA00004651"/>
    </source>
</evidence>
<evidence type="ECO:0000256" key="2">
    <source>
        <dbReference type="ARBA" id="ARBA00008979"/>
    </source>
</evidence>
<feature type="transmembrane region" description="Helical" evidence="12">
    <location>
        <begin position="493"/>
        <end position="512"/>
    </location>
</feature>
<feature type="compositionally biased region" description="Low complexity" evidence="11">
    <location>
        <begin position="75"/>
        <end position="126"/>
    </location>
</feature>
<dbReference type="Gene3D" id="2.170.180.11">
    <property type="entry name" value="Methuselah ectodomain, domain 2"/>
    <property type="match status" value="1"/>
</dbReference>
<dbReference type="VEuPathDB" id="VectorBase:ASIC020531"/>
<dbReference type="Proteomes" id="UP000030765">
    <property type="component" value="Unassembled WGS sequence"/>
</dbReference>
<dbReference type="OMA" id="FYGNNEC"/>
<dbReference type="VEuPathDB" id="VectorBase:ASIS008205"/>
<dbReference type="InterPro" id="IPR010596">
    <property type="entry name" value="Methuselah_N_dom"/>
</dbReference>
<dbReference type="OrthoDB" id="5854379at2759"/>
<dbReference type="InterPro" id="IPR036272">
    <property type="entry name" value="Methuselah_N_sf"/>
</dbReference>
<gene>
    <name evidence="15" type="ORF">ZHAS_00020531</name>
</gene>
<comment type="subcellular location">
    <subcellularLocation>
        <location evidence="1">Cell membrane</location>
        <topology evidence="1">Multi-pass membrane protein</topology>
    </subcellularLocation>
</comment>
<organism evidence="15">
    <name type="scientific">Anopheles sinensis</name>
    <name type="common">Mosquito</name>
    <dbReference type="NCBI Taxonomy" id="74873"/>
    <lineage>
        <taxon>Eukaryota</taxon>
        <taxon>Metazoa</taxon>
        <taxon>Ecdysozoa</taxon>
        <taxon>Arthropoda</taxon>
        <taxon>Hexapoda</taxon>
        <taxon>Insecta</taxon>
        <taxon>Pterygota</taxon>
        <taxon>Neoptera</taxon>
        <taxon>Endopterygota</taxon>
        <taxon>Diptera</taxon>
        <taxon>Nematocera</taxon>
        <taxon>Culicoidea</taxon>
        <taxon>Culicidae</taxon>
        <taxon>Anophelinae</taxon>
        <taxon>Anopheles</taxon>
    </lineage>
</organism>
<reference evidence="16" key="2">
    <citation type="submission" date="2020-05" db="UniProtKB">
        <authorList>
            <consortium name="EnsemblMetazoa"/>
        </authorList>
    </citation>
    <scope>IDENTIFICATION</scope>
</reference>
<feature type="transmembrane region" description="Helical" evidence="12">
    <location>
        <begin position="323"/>
        <end position="345"/>
    </location>
</feature>
<evidence type="ECO:0000313" key="17">
    <source>
        <dbReference type="Proteomes" id="UP000030765"/>
    </source>
</evidence>
<dbReference type="PANTHER" id="PTHR46953">
    <property type="entry name" value="G-PROTEIN COUPLED RECEPTOR MTH-LIKE 1-RELATED"/>
    <property type="match status" value="1"/>
</dbReference>
<keyword evidence="4 12" id="KW-0812">Transmembrane</keyword>
<sequence length="558" mass="61062">MRLQLGYRRRWLLALVMLLVSLADGSLGTIDNATGAIRENSLPISSDVLSSVDPSNSAEIDQSTTTEVPSVSVDTTTIARSVTTPSTTTEETTSTTTAQLVSSTSMPTTTTSTTPPVPSTASVKTTNAASVATERSSTGDANNDDDALPPNCSEFNVSSIRLVYNEKAHIRKCCPKGQMIKPSSNECVAGNLELKIEAIEAYFYGNNECIEMGEKEVTLPVQGDQDQCRDEIALVYSADQNDSMYVLQNGSLLVLEDGRYVSVFDAYCVEMTNDDESVLLAKVCMPQSRWPRWLIVVGISLATVTLVFAALCYSFVPKLNTTFGYLIAAHAGTFAIGTIFLGLARCGDRCISSGSIGVTEMFANGWLGTSVFIFFLMNVFNTMHVAYYIPNGLEYNTKTNVRCALICIVFLYFGAIVVTHVLAYYFAGRLSSGNYRSIVDTAEGHTKIDQERLKYVNQQKKLCLMETVFSLLCWTVFTVLTLKFGAAEVAKVFIVYSVALQGMFIGLVYTTGRQRWTIIRECWSNSGSLNLRDAENGTEMKTLQRKMLPTAANGEAHE</sequence>
<feature type="compositionally biased region" description="Polar residues" evidence="11">
    <location>
        <begin position="127"/>
        <end position="139"/>
    </location>
</feature>
<keyword evidence="5 13" id="KW-0732">Signal</keyword>
<feature type="region of interest" description="Disordered" evidence="11">
    <location>
        <begin position="48"/>
        <end position="151"/>
    </location>
</feature>
<evidence type="ECO:0000256" key="10">
    <source>
        <dbReference type="ARBA" id="ARBA00023224"/>
    </source>
</evidence>
<dbReference type="EnsemblMetazoa" id="ASIC020531-RA">
    <property type="protein sequence ID" value="ASIC020531-PA"/>
    <property type="gene ID" value="ASIC020531"/>
</dbReference>
<feature type="chain" id="PRO_5001785093" description="Methuselah N-terminal domain-containing protein" evidence="13">
    <location>
        <begin position="29"/>
        <end position="558"/>
    </location>
</feature>
<feature type="transmembrane region" description="Helical" evidence="12">
    <location>
        <begin position="401"/>
        <end position="427"/>
    </location>
</feature>
<evidence type="ECO:0000256" key="7">
    <source>
        <dbReference type="ARBA" id="ARBA00023040"/>
    </source>
</evidence>
<feature type="transmembrane region" description="Helical" evidence="12">
    <location>
        <begin position="365"/>
        <end position="389"/>
    </location>
</feature>
<evidence type="ECO:0000256" key="6">
    <source>
        <dbReference type="ARBA" id="ARBA00022989"/>
    </source>
</evidence>
<evidence type="ECO:0000259" key="14">
    <source>
        <dbReference type="Pfam" id="PF06652"/>
    </source>
</evidence>
<comment type="similarity">
    <text evidence="2">Belongs to the G-protein coupled receptor 2 family. Mth subfamily.</text>
</comment>
<dbReference type="GO" id="GO:0005886">
    <property type="term" value="C:plasma membrane"/>
    <property type="evidence" value="ECO:0007669"/>
    <property type="project" value="UniProtKB-SubCell"/>
</dbReference>
<dbReference type="Pfam" id="PF06652">
    <property type="entry name" value="Methuselah_N"/>
    <property type="match status" value="1"/>
</dbReference>
<feature type="transmembrane region" description="Helical" evidence="12">
    <location>
        <begin position="293"/>
        <end position="316"/>
    </location>
</feature>
<reference evidence="15 17" key="1">
    <citation type="journal article" date="2014" name="BMC Genomics">
        <title>Genome sequence of Anopheles sinensis provides insight into genetics basis of mosquito competence for malaria parasites.</title>
        <authorList>
            <person name="Zhou D."/>
            <person name="Zhang D."/>
            <person name="Ding G."/>
            <person name="Shi L."/>
            <person name="Hou Q."/>
            <person name="Ye Y."/>
            <person name="Xu Y."/>
            <person name="Zhou H."/>
            <person name="Xiong C."/>
            <person name="Li S."/>
            <person name="Yu J."/>
            <person name="Hong S."/>
            <person name="Yu X."/>
            <person name="Zou P."/>
            <person name="Chen C."/>
            <person name="Chang X."/>
            <person name="Wang W."/>
            <person name="Lv Y."/>
            <person name="Sun Y."/>
            <person name="Ma L."/>
            <person name="Shen B."/>
            <person name="Zhu C."/>
        </authorList>
    </citation>
    <scope>NUCLEOTIDE SEQUENCE [LARGE SCALE GENOMIC DNA]</scope>
</reference>
<dbReference type="AlphaFoldDB" id="A0A084WQ37"/>
<feature type="domain" description="Methuselah N-terminal" evidence="14">
    <location>
        <begin position="167"/>
        <end position="277"/>
    </location>
</feature>
<feature type="compositionally biased region" description="Polar residues" evidence="11">
    <location>
        <begin position="48"/>
        <end position="74"/>
    </location>
</feature>
<dbReference type="EMBL" id="ATLV01025171">
    <property type="status" value="NOT_ANNOTATED_CDS"/>
    <property type="molecule type" value="Genomic_DNA"/>
</dbReference>
<keyword evidence="6 12" id="KW-1133">Transmembrane helix</keyword>
<evidence type="ECO:0000313" key="15">
    <source>
        <dbReference type="EMBL" id="KFB52331.1"/>
    </source>
</evidence>
<proteinExistence type="inferred from homology"/>
<keyword evidence="17" id="KW-1185">Reference proteome</keyword>
<evidence type="ECO:0000256" key="5">
    <source>
        <dbReference type="ARBA" id="ARBA00022729"/>
    </source>
</evidence>
<dbReference type="SUPFAM" id="SSF63877">
    <property type="entry name" value="Methuselah ectodomain"/>
    <property type="match status" value="1"/>
</dbReference>
<evidence type="ECO:0000256" key="11">
    <source>
        <dbReference type="SAM" id="MobiDB-lite"/>
    </source>
</evidence>
<dbReference type="InterPro" id="IPR023311">
    <property type="entry name" value="Methusela_ecto_dom_2"/>
</dbReference>
<feature type="transmembrane region" description="Helical" evidence="12">
    <location>
        <begin position="468"/>
        <end position="486"/>
    </location>
</feature>
<feature type="signal peptide" evidence="13">
    <location>
        <begin position="1"/>
        <end position="28"/>
    </location>
</feature>
<evidence type="ECO:0000256" key="9">
    <source>
        <dbReference type="ARBA" id="ARBA00023170"/>
    </source>
</evidence>
<keyword evidence="8 12" id="KW-0472">Membrane</keyword>
<keyword evidence="3" id="KW-1003">Cell membrane</keyword>